<evidence type="ECO:0000256" key="6">
    <source>
        <dbReference type="ARBA" id="ARBA00023136"/>
    </source>
</evidence>
<keyword evidence="4 7" id="KW-0812">Transmembrane</keyword>
<evidence type="ECO:0000256" key="2">
    <source>
        <dbReference type="ARBA" id="ARBA00008193"/>
    </source>
</evidence>
<dbReference type="Pfam" id="PF03458">
    <property type="entry name" value="Gly_transporter"/>
    <property type="match status" value="2"/>
</dbReference>
<evidence type="ECO:0000313" key="9">
    <source>
        <dbReference type="EMBL" id="TJZ66129.1"/>
    </source>
</evidence>
<feature type="domain" description="Glycine transporter" evidence="8">
    <location>
        <begin position="14"/>
        <end position="81"/>
    </location>
</feature>
<accession>A0A4U0PER4</accession>
<dbReference type="RefSeq" id="WP_136774734.1">
    <property type="nucleotide sequence ID" value="NZ_CP156074.1"/>
</dbReference>
<feature type="transmembrane region" description="Helical" evidence="7">
    <location>
        <begin position="183"/>
        <end position="199"/>
    </location>
</feature>
<dbReference type="PANTHER" id="PTHR30506">
    <property type="entry name" value="INNER MEMBRANE PROTEIN"/>
    <property type="match status" value="1"/>
</dbReference>
<feature type="transmembrane region" description="Helical" evidence="7">
    <location>
        <begin position="67"/>
        <end position="86"/>
    </location>
</feature>
<keyword evidence="3" id="KW-1003">Cell membrane</keyword>
<evidence type="ECO:0000256" key="3">
    <source>
        <dbReference type="ARBA" id="ARBA00022475"/>
    </source>
</evidence>
<evidence type="ECO:0000313" key="10">
    <source>
        <dbReference type="Proteomes" id="UP000310016"/>
    </source>
</evidence>
<feature type="domain" description="Glycine transporter" evidence="8">
    <location>
        <begin position="102"/>
        <end position="175"/>
    </location>
</feature>
<feature type="transmembrane region" description="Helical" evidence="7">
    <location>
        <begin position="159"/>
        <end position="177"/>
    </location>
</feature>
<dbReference type="Proteomes" id="UP000310016">
    <property type="component" value="Unassembled WGS sequence"/>
</dbReference>
<reference evidence="9 10" key="1">
    <citation type="submission" date="2019-04" db="EMBL/GenBank/DDBJ databases">
        <title>Chitiniphilus eburnea sp. nov., a novel chitinolytic bacterium isolated from aquaculture sludge.</title>
        <authorList>
            <person name="Sheng M."/>
        </authorList>
    </citation>
    <scope>NUCLEOTIDE SEQUENCE [LARGE SCALE GENOMIC DNA]</scope>
    <source>
        <strain evidence="9 10">HX-2-15</strain>
    </source>
</reference>
<comment type="similarity">
    <text evidence="2">Belongs to the UPF0126 family.</text>
</comment>
<keyword evidence="10" id="KW-1185">Reference proteome</keyword>
<dbReference type="PANTHER" id="PTHR30506:SF3">
    <property type="entry name" value="UPF0126 INNER MEMBRANE PROTEIN YADS-RELATED"/>
    <property type="match status" value="1"/>
</dbReference>
<sequence length="211" mass="23229">MQPLDLVRPLDFDWFSHIGTAAFAFSGYLIGARKRFDLLGVLILALLTAIGGGMIRDVLVNRVPRVFLDAAPLYSIFGALFISWALKLHQRNKGLLYKLFIVADSIGLVAFSIAGAQVGLELKLNLFGVCILAFVTAVGGGLVRDMMVNDVPFILHEDFYGTVAILTAILAYVLASLNLMNPWSLWLLFGGCLALRLVAHTRDFKLPRFDE</sequence>
<evidence type="ECO:0000256" key="4">
    <source>
        <dbReference type="ARBA" id="ARBA00022692"/>
    </source>
</evidence>
<comment type="caution">
    <text evidence="9">The sequence shown here is derived from an EMBL/GenBank/DDBJ whole genome shotgun (WGS) entry which is preliminary data.</text>
</comment>
<gene>
    <name evidence="9" type="ORF">FAZ21_17565</name>
</gene>
<comment type="subcellular location">
    <subcellularLocation>
        <location evidence="1">Cell membrane</location>
        <topology evidence="1">Multi-pass membrane protein</topology>
    </subcellularLocation>
</comment>
<evidence type="ECO:0000256" key="5">
    <source>
        <dbReference type="ARBA" id="ARBA00022989"/>
    </source>
</evidence>
<dbReference type="GO" id="GO:0005886">
    <property type="term" value="C:plasma membrane"/>
    <property type="evidence" value="ECO:0007669"/>
    <property type="project" value="UniProtKB-SubCell"/>
</dbReference>
<feature type="transmembrane region" description="Helical" evidence="7">
    <location>
        <begin position="14"/>
        <end position="31"/>
    </location>
</feature>
<dbReference type="InterPro" id="IPR005115">
    <property type="entry name" value="Gly_transporter"/>
</dbReference>
<evidence type="ECO:0000259" key="8">
    <source>
        <dbReference type="Pfam" id="PF03458"/>
    </source>
</evidence>
<dbReference type="OrthoDB" id="9791874at2"/>
<name>A0A4U0PER4_9NEIS</name>
<protein>
    <submittedName>
        <fullName evidence="9">Trimeric intracellular cation channel family protein</fullName>
    </submittedName>
</protein>
<keyword evidence="5 7" id="KW-1133">Transmembrane helix</keyword>
<organism evidence="9 10">
    <name type="scientific">Chitiniphilus eburneus</name>
    <dbReference type="NCBI Taxonomy" id="2571148"/>
    <lineage>
        <taxon>Bacteria</taxon>
        <taxon>Pseudomonadati</taxon>
        <taxon>Pseudomonadota</taxon>
        <taxon>Betaproteobacteria</taxon>
        <taxon>Neisseriales</taxon>
        <taxon>Chitinibacteraceae</taxon>
        <taxon>Chitiniphilus</taxon>
    </lineage>
</organism>
<feature type="transmembrane region" description="Helical" evidence="7">
    <location>
        <begin position="38"/>
        <end position="55"/>
    </location>
</feature>
<keyword evidence="6 7" id="KW-0472">Membrane</keyword>
<evidence type="ECO:0000256" key="1">
    <source>
        <dbReference type="ARBA" id="ARBA00004651"/>
    </source>
</evidence>
<feature type="transmembrane region" description="Helical" evidence="7">
    <location>
        <begin position="95"/>
        <end position="120"/>
    </location>
</feature>
<feature type="transmembrane region" description="Helical" evidence="7">
    <location>
        <begin position="126"/>
        <end position="147"/>
    </location>
</feature>
<evidence type="ECO:0000256" key="7">
    <source>
        <dbReference type="SAM" id="Phobius"/>
    </source>
</evidence>
<dbReference type="AlphaFoldDB" id="A0A4U0PER4"/>
<dbReference type="EMBL" id="SUMF01000033">
    <property type="protein sequence ID" value="TJZ66129.1"/>
    <property type="molecule type" value="Genomic_DNA"/>
</dbReference>
<proteinExistence type="inferred from homology"/>